<dbReference type="EMBL" id="D49519">
    <property type="protein sequence ID" value="BAA21066.1"/>
    <property type="molecule type" value="mRNA"/>
</dbReference>
<dbReference type="InterPro" id="IPR016187">
    <property type="entry name" value="CTDL_fold"/>
</dbReference>
<proteinExistence type="evidence at transcript level"/>
<dbReference type="Gene3D" id="3.10.100.10">
    <property type="entry name" value="Mannose-Binding Protein A, subunit A"/>
    <property type="match status" value="1"/>
</dbReference>
<feature type="non-terminal residue" evidence="1">
    <location>
        <position position="1"/>
    </location>
</feature>
<feature type="non-terminal residue" evidence="1">
    <location>
        <position position="65"/>
    </location>
</feature>
<dbReference type="AlphaFoldDB" id="P92053"/>
<dbReference type="SUPFAM" id="SSF56436">
    <property type="entry name" value="C-type lectin-like"/>
    <property type="match status" value="1"/>
</dbReference>
<protein>
    <submittedName>
        <fullName evidence="1">mRNA, clone: 4</fullName>
    </submittedName>
</protein>
<accession>P92053</accession>
<organism evidence="1">
    <name type="scientific">Periplaneta americana</name>
    <name type="common">American cockroach</name>
    <name type="synonym">Blatta americana</name>
    <dbReference type="NCBI Taxonomy" id="6978"/>
    <lineage>
        <taxon>Eukaryota</taxon>
        <taxon>Metazoa</taxon>
        <taxon>Ecdysozoa</taxon>
        <taxon>Arthropoda</taxon>
        <taxon>Hexapoda</taxon>
        <taxon>Insecta</taxon>
        <taxon>Pterygota</taxon>
        <taxon>Neoptera</taxon>
        <taxon>Polyneoptera</taxon>
        <taxon>Dictyoptera</taxon>
        <taxon>Blattodea</taxon>
        <taxon>Blattoidea</taxon>
        <taxon>Blattidae</taxon>
        <taxon>Blattinae</taxon>
        <taxon>Periplaneta</taxon>
    </lineage>
</organism>
<dbReference type="CDD" id="cd00037">
    <property type="entry name" value="CLECT"/>
    <property type="match status" value="1"/>
</dbReference>
<sequence length="65" mass="7411">FPGVGYYKMHTEPTTWHEALNICTQEGAHLFIVNSEFEANALVTLWKNTSAVWAFCGFHDMYVEG</sequence>
<dbReference type="InterPro" id="IPR016186">
    <property type="entry name" value="C-type_lectin-like/link_sf"/>
</dbReference>
<reference evidence="1" key="1">
    <citation type="submission" date="1995-03" db="EMBL/GenBank/DDBJ databases">
        <title>Presence of a lectin family in Periplaneta americana, revealed by analysis of cDNA clones of lectins related to Periplaneta lectin.</title>
        <authorList>
            <person name="Kawasaki K."/>
            <person name="Kubo T."/>
            <person name="Natori S."/>
        </authorList>
    </citation>
    <scope>NUCLEOTIDE SEQUENCE</scope>
    <source>
        <tissue evidence="1">Fat body</tissue>
    </source>
</reference>
<evidence type="ECO:0000313" key="1">
    <source>
        <dbReference type="EMBL" id="BAA21066.1"/>
    </source>
</evidence>
<name>P92053_PERAM</name>